<dbReference type="Proteomes" id="UP001240639">
    <property type="component" value="Unassembled WGS sequence"/>
</dbReference>
<evidence type="ECO:0000313" key="3">
    <source>
        <dbReference type="Proteomes" id="UP001240639"/>
    </source>
</evidence>
<sequence>MGKLLAFSFPVLGAALAGAAAHHYTKTPTLMPEVLRLTSDAQPGNVAECLKEARTPAFGEMRVSRSASAVGAYDTAKVIETEVGAKIYLYDALGDRPTAAVRSEVLLTREQELLMRACVGSD</sequence>
<evidence type="ECO:0000256" key="1">
    <source>
        <dbReference type="SAM" id="SignalP"/>
    </source>
</evidence>
<name>A0ABT9HRH6_9SPHN</name>
<accession>A0ABT9HRH6</accession>
<gene>
    <name evidence="2" type="ORF">Q9K02_11425</name>
</gene>
<reference evidence="2 3" key="1">
    <citation type="submission" date="2023-08" db="EMBL/GenBank/DDBJ databases">
        <title>genomic of G39.</title>
        <authorList>
            <person name="Wang Y."/>
        </authorList>
    </citation>
    <scope>NUCLEOTIDE SEQUENCE [LARGE SCALE GENOMIC DNA]</scope>
    <source>
        <strain evidence="2 3">G39</strain>
    </source>
</reference>
<keyword evidence="1" id="KW-0732">Signal</keyword>
<proteinExistence type="predicted"/>
<dbReference type="RefSeq" id="WP_305933004.1">
    <property type="nucleotide sequence ID" value="NZ_JAVAIM010000001.1"/>
</dbReference>
<feature type="signal peptide" evidence="1">
    <location>
        <begin position="1"/>
        <end position="19"/>
    </location>
</feature>
<organism evidence="2 3">
    <name type="scientific">Qipengyuania profundimaris</name>
    <dbReference type="NCBI Taxonomy" id="3067652"/>
    <lineage>
        <taxon>Bacteria</taxon>
        <taxon>Pseudomonadati</taxon>
        <taxon>Pseudomonadota</taxon>
        <taxon>Alphaproteobacteria</taxon>
        <taxon>Sphingomonadales</taxon>
        <taxon>Erythrobacteraceae</taxon>
        <taxon>Qipengyuania</taxon>
    </lineage>
</organism>
<comment type="caution">
    <text evidence="2">The sequence shown here is derived from an EMBL/GenBank/DDBJ whole genome shotgun (WGS) entry which is preliminary data.</text>
</comment>
<keyword evidence="3" id="KW-1185">Reference proteome</keyword>
<evidence type="ECO:0000313" key="2">
    <source>
        <dbReference type="EMBL" id="MDP4575751.1"/>
    </source>
</evidence>
<dbReference type="EMBL" id="JAVAIM010000001">
    <property type="protein sequence ID" value="MDP4575751.1"/>
    <property type="molecule type" value="Genomic_DNA"/>
</dbReference>
<feature type="chain" id="PRO_5045094858" evidence="1">
    <location>
        <begin position="20"/>
        <end position="122"/>
    </location>
</feature>
<protein>
    <submittedName>
        <fullName evidence="2">Uncharacterized protein</fullName>
    </submittedName>
</protein>